<keyword evidence="14" id="KW-1185">Reference proteome</keyword>
<evidence type="ECO:0000259" key="12">
    <source>
        <dbReference type="Pfam" id="PF03416"/>
    </source>
</evidence>
<gene>
    <name evidence="13" type="ORF">TRFO_05529</name>
</gene>
<evidence type="ECO:0000256" key="10">
    <source>
        <dbReference type="ARBA" id="ARBA00029362"/>
    </source>
</evidence>
<evidence type="ECO:0000256" key="2">
    <source>
        <dbReference type="ARBA" id="ARBA00010958"/>
    </source>
</evidence>
<reference evidence="13" key="1">
    <citation type="submission" date="2016-10" db="EMBL/GenBank/DDBJ databases">
        <authorList>
            <person name="Benchimol M."/>
            <person name="Almeida L.G."/>
            <person name="Vasconcelos A.T."/>
            <person name="Perreira-Neves A."/>
            <person name="Rosa I.A."/>
            <person name="Tasca T."/>
            <person name="Bogo M.R."/>
            <person name="de Souza W."/>
        </authorList>
    </citation>
    <scope>NUCLEOTIDE SEQUENCE [LARGE SCALE GENOMIC DNA]</scope>
    <source>
        <strain evidence="13">K</strain>
    </source>
</reference>
<dbReference type="InterPro" id="IPR038765">
    <property type="entry name" value="Papain-like_cys_pep_sf"/>
</dbReference>
<dbReference type="GO" id="GO:0035973">
    <property type="term" value="P:aggrephagy"/>
    <property type="evidence" value="ECO:0007669"/>
    <property type="project" value="TreeGrafter"/>
</dbReference>
<dbReference type="GO" id="GO:0019786">
    <property type="term" value="F:protein-phosphatidylethanolamide deconjugating activity"/>
    <property type="evidence" value="ECO:0007669"/>
    <property type="project" value="InterPro"/>
</dbReference>
<evidence type="ECO:0000313" key="13">
    <source>
        <dbReference type="EMBL" id="OHT06355.1"/>
    </source>
</evidence>
<dbReference type="RefSeq" id="XP_068359491.1">
    <property type="nucleotide sequence ID" value="XM_068492546.1"/>
</dbReference>
<dbReference type="OrthoDB" id="2960936at2759"/>
<evidence type="ECO:0000256" key="5">
    <source>
        <dbReference type="ARBA" id="ARBA00022670"/>
    </source>
</evidence>
<dbReference type="PANTHER" id="PTHR22624:SF49">
    <property type="entry name" value="CYSTEINE PROTEASE"/>
    <property type="match status" value="1"/>
</dbReference>
<evidence type="ECO:0000313" key="14">
    <source>
        <dbReference type="Proteomes" id="UP000179807"/>
    </source>
</evidence>
<keyword evidence="5 11" id="KW-0645">Protease</keyword>
<dbReference type="GO" id="GO:0016485">
    <property type="term" value="P:protein processing"/>
    <property type="evidence" value="ECO:0007669"/>
    <property type="project" value="TreeGrafter"/>
</dbReference>
<evidence type="ECO:0000256" key="8">
    <source>
        <dbReference type="ARBA" id="ARBA00022927"/>
    </source>
</evidence>
<proteinExistence type="inferred from homology"/>
<evidence type="ECO:0000256" key="9">
    <source>
        <dbReference type="ARBA" id="ARBA00023006"/>
    </source>
</evidence>
<evidence type="ECO:0000256" key="7">
    <source>
        <dbReference type="ARBA" id="ARBA00022807"/>
    </source>
</evidence>
<evidence type="ECO:0000256" key="6">
    <source>
        <dbReference type="ARBA" id="ARBA00022801"/>
    </source>
</evidence>
<dbReference type="GO" id="GO:0015031">
    <property type="term" value="P:protein transport"/>
    <property type="evidence" value="ECO:0007669"/>
    <property type="project" value="UniProtKB-KW"/>
</dbReference>
<name>A0A1J4K583_9EUKA</name>
<accession>A0A1J4K583</accession>
<keyword evidence="6 11" id="KW-0378">Hydrolase</keyword>
<dbReference type="EMBL" id="MLAK01000727">
    <property type="protein sequence ID" value="OHT06355.1"/>
    <property type="molecule type" value="Genomic_DNA"/>
</dbReference>
<feature type="domain" description="Peptidase C54 catalytic" evidence="12">
    <location>
        <begin position="17"/>
        <end position="261"/>
    </location>
</feature>
<dbReference type="PANTHER" id="PTHR22624">
    <property type="entry name" value="CYSTEINE PROTEASE ATG4"/>
    <property type="match status" value="1"/>
</dbReference>
<dbReference type="SUPFAM" id="SSF54001">
    <property type="entry name" value="Cysteine proteinases"/>
    <property type="match status" value="1"/>
</dbReference>
<keyword evidence="8 11" id="KW-0653">Protein transport</keyword>
<dbReference type="GO" id="GO:0005737">
    <property type="term" value="C:cytoplasm"/>
    <property type="evidence" value="ECO:0007669"/>
    <property type="project" value="UniProtKB-SubCell"/>
</dbReference>
<comment type="similarity">
    <text evidence="2 11">Belongs to the peptidase C54 family.</text>
</comment>
<comment type="catalytic activity">
    <reaction evidence="10">
        <text>[protein]-C-terminal L-amino acid-glycyl-phosphatidylethanolamide + H2O = [protein]-C-terminal L-amino acid-glycine + a 1,2-diacyl-sn-glycero-3-phosphoethanolamine</text>
        <dbReference type="Rhea" id="RHEA:67548"/>
        <dbReference type="Rhea" id="RHEA-COMP:17323"/>
        <dbReference type="Rhea" id="RHEA-COMP:17324"/>
        <dbReference type="ChEBI" id="CHEBI:15377"/>
        <dbReference type="ChEBI" id="CHEBI:64612"/>
        <dbReference type="ChEBI" id="CHEBI:172940"/>
        <dbReference type="ChEBI" id="CHEBI:172941"/>
    </reaction>
    <physiologicalReaction direction="left-to-right" evidence="10">
        <dbReference type="Rhea" id="RHEA:67549"/>
    </physiologicalReaction>
</comment>
<dbReference type="GO" id="GO:0004197">
    <property type="term" value="F:cysteine-type endopeptidase activity"/>
    <property type="evidence" value="ECO:0007669"/>
    <property type="project" value="TreeGrafter"/>
</dbReference>
<dbReference type="Pfam" id="PF03416">
    <property type="entry name" value="Peptidase_C54"/>
    <property type="match status" value="1"/>
</dbReference>
<dbReference type="GeneID" id="94827250"/>
<organism evidence="13 14">
    <name type="scientific">Tritrichomonas foetus</name>
    <dbReference type="NCBI Taxonomy" id="1144522"/>
    <lineage>
        <taxon>Eukaryota</taxon>
        <taxon>Metamonada</taxon>
        <taxon>Parabasalia</taxon>
        <taxon>Tritrichomonadida</taxon>
        <taxon>Tritrichomonadidae</taxon>
        <taxon>Tritrichomonas</taxon>
    </lineage>
</organism>
<dbReference type="GO" id="GO:0000045">
    <property type="term" value="P:autophagosome assembly"/>
    <property type="evidence" value="ECO:0007669"/>
    <property type="project" value="TreeGrafter"/>
</dbReference>
<keyword evidence="4 11" id="KW-0963">Cytoplasm</keyword>
<dbReference type="GO" id="GO:0000423">
    <property type="term" value="P:mitophagy"/>
    <property type="evidence" value="ECO:0007669"/>
    <property type="project" value="TreeGrafter"/>
</dbReference>
<comment type="caution">
    <text evidence="13">The sequence shown here is derived from an EMBL/GenBank/DDBJ whole genome shotgun (WGS) entry which is preliminary data.</text>
</comment>
<evidence type="ECO:0000256" key="1">
    <source>
        <dbReference type="ARBA" id="ARBA00004496"/>
    </source>
</evidence>
<keyword evidence="3" id="KW-0813">Transport</keyword>
<evidence type="ECO:0000256" key="4">
    <source>
        <dbReference type="ARBA" id="ARBA00022490"/>
    </source>
</evidence>
<evidence type="ECO:0000256" key="3">
    <source>
        <dbReference type="ARBA" id="ARBA00022448"/>
    </source>
</evidence>
<dbReference type="AlphaFoldDB" id="A0A1J4K583"/>
<dbReference type="VEuPathDB" id="TrichDB:TRFO_05529"/>
<protein>
    <recommendedName>
        <fullName evidence="11">Cysteine protease</fullName>
        <ecNumber evidence="11">3.4.22.-</ecNumber>
    </recommendedName>
</protein>
<dbReference type="InterPro" id="IPR046792">
    <property type="entry name" value="Peptidase_C54_cat"/>
</dbReference>
<dbReference type="InterPro" id="IPR005078">
    <property type="entry name" value="Peptidase_C54"/>
</dbReference>
<dbReference type="EC" id="3.4.22.-" evidence="11"/>
<comment type="subcellular location">
    <subcellularLocation>
        <location evidence="1 11">Cytoplasm</location>
    </subcellularLocation>
</comment>
<dbReference type="GO" id="GO:0034727">
    <property type="term" value="P:piecemeal microautophagy of the nucleus"/>
    <property type="evidence" value="ECO:0007669"/>
    <property type="project" value="TreeGrafter"/>
</dbReference>
<dbReference type="Proteomes" id="UP000179807">
    <property type="component" value="Unassembled WGS sequence"/>
</dbReference>
<sequence length="285" mass="32808">MSNFFRILFTKPDQLTEPYRKIPRFTYRTNFEEIPNTKISSDSGWGCCYRCCQSIAGNYLRILMSLDPKSILENDKLPKEENILLFFKDCLSAPFSLQNLVQETIQFNDKPGTWAQPSHVASAMKNLFQKHSLSCEVNLNVPVDFNLIDNLRFPCLYMFSLRLGLDKFEYKDYSEFLKAVFTFDETIGLISGRSGSAFYIVKIDDNGDVFYFDPHVTQSAMVESGHVLTLFNQQIMKMKMKNLNQSILLCFACKNNEETKTMFLKLSKLPNSPIAIGETVFDVEI</sequence>
<evidence type="ECO:0000256" key="11">
    <source>
        <dbReference type="RuleBase" id="RU363115"/>
    </source>
</evidence>
<keyword evidence="9 11" id="KW-0072">Autophagy</keyword>
<comment type="function">
    <text evidence="11">Cysteine protease that plays a key role in autophagy by mediating both proteolytic activation and delipidation of ATG8 family proteins.</text>
</comment>
<keyword evidence="7" id="KW-0788">Thiol protease</keyword>